<evidence type="ECO:0000313" key="2">
    <source>
        <dbReference type="Proteomes" id="UP001054837"/>
    </source>
</evidence>
<evidence type="ECO:0000313" key="1">
    <source>
        <dbReference type="EMBL" id="GIX77804.1"/>
    </source>
</evidence>
<reference evidence="1 2" key="1">
    <citation type="submission" date="2021-06" db="EMBL/GenBank/DDBJ databases">
        <title>Caerostris darwini draft genome.</title>
        <authorList>
            <person name="Kono N."/>
            <person name="Arakawa K."/>
        </authorList>
    </citation>
    <scope>NUCLEOTIDE SEQUENCE [LARGE SCALE GENOMIC DNA]</scope>
</reference>
<sequence>MNQAQSTTIRVCHPHQLSGEEKQYPVDESEFQPPITRLTQQTHSCSQWVWIQLPADQNTLVFMRISLWTKRERRFRFPGTKTGCCDNSTPLGSGADSPDQKKIAGYRQTATKNSTNKTLGRGAHLVHCLKNQLFPNPSHSVVLPRYKITTTDSNYWSKTGGEVPVSKRNLCSEKLVEVVANRNQSLLIHWTKRKLADIGKQQQKTPPTNLLHRLDEERTSSITSRTNYSLIQVTRLCYLVIKLPPPTATIGQKQEERFLSLSGIYVARNW</sequence>
<comment type="caution">
    <text evidence="1">The sequence shown here is derived from an EMBL/GenBank/DDBJ whole genome shotgun (WGS) entry which is preliminary data.</text>
</comment>
<dbReference type="Proteomes" id="UP001054837">
    <property type="component" value="Unassembled WGS sequence"/>
</dbReference>
<name>A0AAV4N327_9ARAC</name>
<keyword evidence="2" id="KW-1185">Reference proteome</keyword>
<gene>
    <name evidence="1" type="ORF">CDAR_85041</name>
</gene>
<dbReference type="AlphaFoldDB" id="A0AAV4N327"/>
<organism evidence="1 2">
    <name type="scientific">Caerostris darwini</name>
    <dbReference type="NCBI Taxonomy" id="1538125"/>
    <lineage>
        <taxon>Eukaryota</taxon>
        <taxon>Metazoa</taxon>
        <taxon>Ecdysozoa</taxon>
        <taxon>Arthropoda</taxon>
        <taxon>Chelicerata</taxon>
        <taxon>Arachnida</taxon>
        <taxon>Araneae</taxon>
        <taxon>Araneomorphae</taxon>
        <taxon>Entelegynae</taxon>
        <taxon>Araneoidea</taxon>
        <taxon>Araneidae</taxon>
        <taxon>Caerostris</taxon>
    </lineage>
</organism>
<proteinExistence type="predicted"/>
<protein>
    <submittedName>
        <fullName evidence="1">Uncharacterized protein</fullName>
    </submittedName>
</protein>
<accession>A0AAV4N327</accession>
<dbReference type="EMBL" id="BPLQ01001054">
    <property type="protein sequence ID" value="GIX77804.1"/>
    <property type="molecule type" value="Genomic_DNA"/>
</dbReference>